<evidence type="ECO:0000313" key="2">
    <source>
        <dbReference type="Proteomes" id="UP000243378"/>
    </source>
</evidence>
<proteinExistence type="predicted"/>
<evidence type="ECO:0008006" key="3">
    <source>
        <dbReference type="Google" id="ProtNLM"/>
    </source>
</evidence>
<dbReference type="STRING" id="640205.SAMN05216381_0323"/>
<dbReference type="Proteomes" id="UP000243378">
    <property type="component" value="Unassembled WGS sequence"/>
</dbReference>
<accession>A0A1G7GTC7</accession>
<sequence>MVQNPVLLVGGSGVIGVQTAQLLRARYPNLPLLIGARNLDKAKEVAQQLGNAEALCIDLNAEDLGVGERAISAVAVFFMDERMTTLRYALSRRVPYVSISSGIQEMSLEVASYLHARDAAPVVLGTEWLVGATTLPVLHLAKTFKRITDITVGALVDEQDISGPTTHADLDRLAKIHPAALARRDGVFYWRLGDGPAPKFRAIDGIEIDAAPFSAYDVAGLAAATNAPNIHFNLATAVTSSRRRGEPASTEIIIELRGIDHQGQPRQTRHAVFHPEGQRKVTGSGVAMLIERILGLEGEPVPEPGLYFPHQLIDTQRYLDRLGEVGGELLELQP</sequence>
<name>A0A1G7GTC7_9GAMM</name>
<dbReference type="EMBL" id="FNBM01000001">
    <property type="protein sequence ID" value="SDE91283.1"/>
    <property type="molecule type" value="Genomic_DNA"/>
</dbReference>
<reference evidence="1 2" key="1">
    <citation type="submission" date="2016-10" db="EMBL/GenBank/DDBJ databases">
        <authorList>
            <person name="de Groot N.N."/>
        </authorList>
    </citation>
    <scope>NUCLEOTIDE SEQUENCE [LARGE SCALE GENOMIC DNA]</scope>
    <source>
        <strain evidence="1 2">LMG 25475</strain>
    </source>
</reference>
<evidence type="ECO:0000313" key="1">
    <source>
        <dbReference type="EMBL" id="SDE91283.1"/>
    </source>
</evidence>
<protein>
    <recommendedName>
        <fullName evidence="3">Saccharopine dehydrogenase, NADP-dependent</fullName>
    </recommendedName>
</protein>
<dbReference type="Gene3D" id="3.40.50.720">
    <property type="entry name" value="NAD(P)-binding Rossmann-like Domain"/>
    <property type="match status" value="1"/>
</dbReference>
<dbReference type="SUPFAM" id="SSF51735">
    <property type="entry name" value="NAD(P)-binding Rossmann-fold domains"/>
    <property type="match status" value="1"/>
</dbReference>
<gene>
    <name evidence="1" type="ORF">SAMN05216381_0323</name>
</gene>
<dbReference type="InterPro" id="IPR036291">
    <property type="entry name" value="NAD(P)-bd_dom_sf"/>
</dbReference>
<dbReference type="AlphaFoldDB" id="A0A1G7GTC7"/>
<organism evidence="1 2">
    <name type="scientific">Phytopseudomonas seleniipraecipitans</name>
    <dbReference type="NCBI Taxonomy" id="640205"/>
    <lineage>
        <taxon>Bacteria</taxon>
        <taxon>Pseudomonadati</taxon>
        <taxon>Pseudomonadota</taxon>
        <taxon>Gammaproteobacteria</taxon>
        <taxon>Pseudomonadales</taxon>
        <taxon>Pseudomonadaceae</taxon>
        <taxon>Phytopseudomonas</taxon>
    </lineage>
</organism>
<dbReference type="RefSeq" id="WP_092363882.1">
    <property type="nucleotide sequence ID" value="NZ_FNBM01000001.1"/>
</dbReference>
<dbReference type="OrthoDB" id="3518805at2"/>